<evidence type="ECO:0000256" key="5">
    <source>
        <dbReference type="ARBA" id="ARBA00023002"/>
    </source>
</evidence>
<dbReference type="EC" id="1.2.1.70" evidence="3 8"/>
<dbReference type="KEGG" id="maqe:RJ40_00090"/>
<dbReference type="InterPro" id="IPR015896">
    <property type="entry name" value="4pyrrol_synth_GluRdtase_dimer"/>
</dbReference>
<evidence type="ECO:0000256" key="3">
    <source>
        <dbReference type="ARBA" id="ARBA00012970"/>
    </source>
</evidence>
<dbReference type="InterPro" id="IPR000343">
    <property type="entry name" value="4pyrrol_synth_GluRdtase"/>
</dbReference>
<organism evidence="17 18">
    <name type="scientific">Methanofollis aquaemaris</name>
    <dbReference type="NCBI Taxonomy" id="126734"/>
    <lineage>
        <taxon>Archaea</taxon>
        <taxon>Methanobacteriati</taxon>
        <taxon>Methanobacteriota</taxon>
        <taxon>Stenosarchaea group</taxon>
        <taxon>Methanomicrobia</taxon>
        <taxon>Methanomicrobiales</taxon>
        <taxon>Methanomicrobiaceae</taxon>
        <taxon>Methanofollis</taxon>
    </lineage>
</organism>
<dbReference type="Pfam" id="PF00745">
    <property type="entry name" value="GlutR_dimer"/>
    <property type="match status" value="1"/>
</dbReference>
<proteinExistence type="inferred from homology"/>
<evidence type="ECO:0000259" key="16">
    <source>
        <dbReference type="Pfam" id="PF05201"/>
    </source>
</evidence>
<dbReference type="RefSeq" id="WP_265582585.1">
    <property type="nucleotide sequence ID" value="NZ_CP036172.1"/>
</dbReference>
<evidence type="ECO:0000259" key="14">
    <source>
        <dbReference type="Pfam" id="PF00745"/>
    </source>
</evidence>
<keyword evidence="6 8" id="KW-0627">Porphyrin biosynthesis</keyword>
<evidence type="ECO:0000256" key="7">
    <source>
        <dbReference type="ARBA" id="ARBA00047464"/>
    </source>
</evidence>
<evidence type="ECO:0000313" key="17">
    <source>
        <dbReference type="EMBL" id="QSZ68329.1"/>
    </source>
</evidence>
<feature type="site" description="Important for activity" evidence="8 12">
    <location>
        <position position="79"/>
    </location>
</feature>
<dbReference type="AlphaFoldDB" id="A0A8A3S958"/>
<dbReference type="PROSITE" id="PS00747">
    <property type="entry name" value="GLUTR"/>
    <property type="match status" value="1"/>
</dbReference>
<gene>
    <name evidence="8" type="primary">hemA</name>
    <name evidence="17" type="ORF">RJ40_00090</name>
</gene>
<dbReference type="SUPFAM" id="SSF69075">
    <property type="entry name" value="Glutamyl tRNA-reductase dimerization domain"/>
    <property type="match status" value="1"/>
</dbReference>
<dbReference type="Pfam" id="PF01488">
    <property type="entry name" value="Shikimate_DH"/>
    <property type="match status" value="1"/>
</dbReference>
<evidence type="ECO:0000256" key="8">
    <source>
        <dbReference type="HAMAP-Rule" id="MF_00087"/>
    </source>
</evidence>
<dbReference type="SUPFAM" id="SSF51735">
    <property type="entry name" value="NAD(P)-binding Rossmann-fold domains"/>
    <property type="match status" value="1"/>
</dbReference>
<dbReference type="GO" id="GO:0008883">
    <property type="term" value="F:glutamyl-tRNA reductase activity"/>
    <property type="evidence" value="ECO:0007669"/>
    <property type="project" value="UniProtKB-UniRule"/>
</dbReference>
<feature type="binding site" evidence="8 11">
    <location>
        <begin position="169"/>
        <end position="174"/>
    </location>
    <ligand>
        <name>NADP(+)</name>
        <dbReference type="ChEBI" id="CHEBI:58349"/>
    </ligand>
</feature>
<comment type="pathway">
    <text evidence="1 8 13">Porphyrin-containing compound metabolism; protoporphyrin-IX biosynthesis; 5-aminolevulinate from L-glutamyl-tRNA(Glu): step 1/2.</text>
</comment>
<dbReference type="PIRSF" id="PIRSF000445">
    <property type="entry name" value="4pyrrol_synth_GluRdtase"/>
    <property type="match status" value="1"/>
</dbReference>
<dbReference type="GO" id="GO:0019353">
    <property type="term" value="P:protoporphyrinogen IX biosynthetic process from glutamate"/>
    <property type="evidence" value="ECO:0007669"/>
    <property type="project" value="TreeGrafter"/>
</dbReference>
<feature type="binding site" evidence="8 10">
    <location>
        <position position="89"/>
    </location>
    <ligand>
        <name>substrate</name>
    </ligand>
</feature>
<evidence type="ECO:0000256" key="13">
    <source>
        <dbReference type="RuleBase" id="RU000584"/>
    </source>
</evidence>
<comment type="function">
    <text evidence="8">Catalyzes the NADPH-dependent reduction of glutamyl-tRNA(Glu) to glutamate 1-semialdehyde (GSA).</text>
</comment>
<evidence type="ECO:0000313" key="18">
    <source>
        <dbReference type="Proteomes" id="UP001042704"/>
    </source>
</evidence>
<evidence type="ECO:0000256" key="1">
    <source>
        <dbReference type="ARBA" id="ARBA00005059"/>
    </source>
</evidence>
<comment type="subunit">
    <text evidence="8">Homodimer.</text>
</comment>
<dbReference type="Proteomes" id="UP001042704">
    <property type="component" value="Chromosome"/>
</dbReference>
<dbReference type="Gene3D" id="3.30.460.30">
    <property type="entry name" value="Glutamyl-tRNA reductase, N-terminal domain"/>
    <property type="match status" value="1"/>
</dbReference>
<keyword evidence="18" id="KW-1185">Reference proteome</keyword>
<evidence type="ECO:0000256" key="4">
    <source>
        <dbReference type="ARBA" id="ARBA00022857"/>
    </source>
</evidence>
<accession>A0A8A3S958</accession>
<sequence>MAGLNHHAAALGDLERFRFPDEEAFLSAARERFKGALLLQTCNRVEVLVHGDAQALTDFLHDQGRDTFEILDGVEVLRHLLEVAAGMDSMIIGEDQILGQLKKALALTQEAGTCDPIIDLCIKKAVHVGVEVRRRTEINRGAVSIGSAAVALAEDLLGSLDGRHILVLGSGEMGLLVAQALAARDLTAIYVANRTYERALVLAEKIGGKAVNFSELTRYITLSDVVITCTSAPHPIITREILGRAMRDRCWPTEGHPRPLVVVDIAQPRDVEEDAAEVDGVSLYTIDNLRDVNEHTIETRRTEAARAETFIEEELDRFLSQVNCASAGEVLSGLYTWAEAVRTRERDRALTRLQGCGPETKVVIDDLSRVLTKKLLIDATFSIRSCAEQGRIEDAEQLVRAITRGDRLCSRRDD</sequence>
<dbReference type="InterPro" id="IPR018214">
    <property type="entry name" value="GluRdtase_CS"/>
</dbReference>
<dbReference type="Pfam" id="PF05201">
    <property type="entry name" value="GlutR_N"/>
    <property type="match status" value="1"/>
</dbReference>
<dbReference type="InterPro" id="IPR036291">
    <property type="entry name" value="NAD(P)-bd_dom_sf"/>
</dbReference>
<evidence type="ECO:0000259" key="15">
    <source>
        <dbReference type="Pfam" id="PF01488"/>
    </source>
</evidence>
<evidence type="ECO:0000256" key="6">
    <source>
        <dbReference type="ARBA" id="ARBA00023244"/>
    </source>
</evidence>
<dbReference type="CDD" id="cd05213">
    <property type="entry name" value="NAD_bind_Glutamyl_tRNA_reduct"/>
    <property type="match status" value="1"/>
</dbReference>
<feature type="domain" description="Quinate/shikimate 5-dehydrogenase/glutamyl-tRNA reductase" evidence="15">
    <location>
        <begin position="152"/>
        <end position="292"/>
    </location>
</feature>
<dbReference type="Gene3D" id="3.40.50.720">
    <property type="entry name" value="NAD(P)-binding Rossmann-like Domain"/>
    <property type="match status" value="1"/>
</dbReference>
<comment type="domain">
    <text evidence="8">Possesses an unusual extended V-shaped dimeric structure with each monomer consisting of three distinct domains arranged along a curved 'spinal' alpha-helix. The N-terminal catalytic domain specifically recognizes the glutamate moiety of the substrate. The second domain is the NADPH-binding domain, and the third C-terminal domain is responsible for dimerization.</text>
</comment>
<feature type="domain" description="Tetrapyrrole biosynthesis glutamyl-tRNA reductase dimerisation" evidence="14">
    <location>
        <begin position="306"/>
        <end position="400"/>
    </location>
</feature>
<feature type="domain" description="Glutamyl-tRNA reductase N-terminal" evidence="16">
    <location>
        <begin position="3"/>
        <end position="136"/>
    </location>
</feature>
<evidence type="ECO:0000256" key="11">
    <source>
        <dbReference type="PIRSR" id="PIRSR000445-3"/>
    </source>
</evidence>
<dbReference type="InterPro" id="IPR036343">
    <property type="entry name" value="GluRdtase_N_sf"/>
</dbReference>
<dbReference type="InterPro" id="IPR036453">
    <property type="entry name" value="GluRdtase_dimer_dom_sf"/>
</dbReference>
<dbReference type="InterPro" id="IPR015895">
    <property type="entry name" value="4pyrrol_synth_GluRdtase_N"/>
</dbReference>
<dbReference type="HAMAP" id="MF_00087">
    <property type="entry name" value="Glu_tRNA_reductase"/>
    <property type="match status" value="1"/>
</dbReference>
<dbReference type="EMBL" id="CP036172">
    <property type="protein sequence ID" value="QSZ68329.1"/>
    <property type="molecule type" value="Genomic_DNA"/>
</dbReference>
<reference evidence="17" key="1">
    <citation type="journal article" date="2001" name="Int. J. Syst. Evol. Microbiol.">
        <title>Methanofollis aquaemaris sp. nov., a methanogen isolated from an aquaculture fish pond.</title>
        <authorList>
            <person name="Lai M.C."/>
            <person name="Chen S.C."/>
        </authorList>
    </citation>
    <scope>NUCLEOTIDE SEQUENCE</scope>
    <source>
        <strain evidence="17">N2F9704</strain>
    </source>
</reference>
<name>A0A8A3S958_9EURY</name>
<dbReference type="NCBIfam" id="TIGR01035">
    <property type="entry name" value="hemA"/>
    <property type="match status" value="1"/>
</dbReference>
<dbReference type="GO" id="GO:0050661">
    <property type="term" value="F:NADP binding"/>
    <property type="evidence" value="ECO:0007669"/>
    <property type="project" value="InterPro"/>
</dbReference>
<reference evidence="17" key="2">
    <citation type="submission" date="2019-02" db="EMBL/GenBank/DDBJ databases">
        <authorList>
            <person name="Chen S.-C."/>
            <person name="Chien H.-H."/>
            <person name="Lai M.-C."/>
        </authorList>
    </citation>
    <scope>NUCLEOTIDE SEQUENCE</scope>
    <source>
        <strain evidence="17">N2F9704</strain>
    </source>
</reference>
<dbReference type="InterPro" id="IPR006151">
    <property type="entry name" value="Shikm_DH/Glu-tRNA_Rdtase"/>
</dbReference>
<feature type="binding site" evidence="8 10">
    <location>
        <begin position="41"/>
        <end position="44"/>
    </location>
    <ligand>
        <name>substrate</name>
    </ligand>
</feature>
<comment type="catalytic activity">
    <reaction evidence="7 8 13">
        <text>(S)-4-amino-5-oxopentanoate + tRNA(Glu) + NADP(+) = L-glutamyl-tRNA(Glu) + NADPH + H(+)</text>
        <dbReference type="Rhea" id="RHEA:12344"/>
        <dbReference type="Rhea" id="RHEA-COMP:9663"/>
        <dbReference type="Rhea" id="RHEA-COMP:9680"/>
        <dbReference type="ChEBI" id="CHEBI:15378"/>
        <dbReference type="ChEBI" id="CHEBI:57501"/>
        <dbReference type="ChEBI" id="CHEBI:57783"/>
        <dbReference type="ChEBI" id="CHEBI:58349"/>
        <dbReference type="ChEBI" id="CHEBI:78442"/>
        <dbReference type="ChEBI" id="CHEBI:78520"/>
        <dbReference type="EC" id="1.2.1.70"/>
    </reaction>
</comment>
<dbReference type="SUPFAM" id="SSF69742">
    <property type="entry name" value="Glutamyl tRNA-reductase catalytic, N-terminal domain"/>
    <property type="match status" value="1"/>
</dbReference>
<dbReference type="FunFam" id="3.40.50.720:FF:000031">
    <property type="entry name" value="Glutamyl-tRNA reductase"/>
    <property type="match status" value="1"/>
</dbReference>
<evidence type="ECO:0000256" key="2">
    <source>
        <dbReference type="ARBA" id="ARBA00005916"/>
    </source>
</evidence>
<dbReference type="GeneID" id="76422704"/>
<feature type="binding site" evidence="8 10">
    <location>
        <begin position="94"/>
        <end position="96"/>
    </location>
    <ligand>
        <name>substrate</name>
    </ligand>
</feature>
<dbReference type="PANTHER" id="PTHR43013">
    <property type="entry name" value="GLUTAMYL-TRNA REDUCTASE"/>
    <property type="match status" value="1"/>
</dbReference>
<comment type="miscellaneous">
    <text evidence="8">During catalysis, the active site Cys acts as a nucleophile attacking the alpha-carbonyl group of tRNA-bound glutamate with the formation of a thioester intermediate between enzyme and glutamate, and the concomitant release of tRNA(Glu). The thioester intermediate is finally reduced by direct hydride transfer from NADPH, to form the product GSA.</text>
</comment>
<keyword evidence="4 8" id="KW-0521">NADP</keyword>
<evidence type="ECO:0000256" key="10">
    <source>
        <dbReference type="PIRSR" id="PIRSR000445-2"/>
    </source>
</evidence>
<dbReference type="PANTHER" id="PTHR43013:SF1">
    <property type="entry name" value="GLUTAMYL-TRNA REDUCTASE"/>
    <property type="match status" value="1"/>
</dbReference>
<evidence type="ECO:0000256" key="9">
    <source>
        <dbReference type="PIRSR" id="PIRSR000445-1"/>
    </source>
</evidence>
<comment type="similarity">
    <text evidence="2 8 13">Belongs to the glutamyl-tRNA reductase family.</text>
</comment>
<evidence type="ECO:0000256" key="12">
    <source>
        <dbReference type="PIRSR" id="PIRSR000445-4"/>
    </source>
</evidence>
<keyword evidence="5 8" id="KW-0560">Oxidoreductase</keyword>
<dbReference type="UniPathway" id="UPA00251">
    <property type="reaction ID" value="UER00316"/>
</dbReference>
<feature type="binding site" evidence="8 10">
    <location>
        <position position="100"/>
    </location>
    <ligand>
        <name>substrate</name>
    </ligand>
</feature>
<feature type="active site" description="Nucleophile" evidence="8 9">
    <location>
        <position position="42"/>
    </location>
</feature>
<protein>
    <recommendedName>
        <fullName evidence="3 8">Glutamyl-tRNA reductase</fullName>
        <shortName evidence="8">GluTR</shortName>
        <ecNumber evidence="3 8">1.2.1.70</ecNumber>
    </recommendedName>
</protein>